<comment type="similarity">
    <text evidence="2">Belongs to the thioredoxin family. DsbE subfamily.</text>
</comment>
<evidence type="ECO:0000256" key="5">
    <source>
        <dbReference type="ARBA" id="ARBA00023284"/>
    </source>
</evidence>
<evidence type="ECO:0000256" key="1">
    <source>
        <dbReference type="ARBA" id="ARBA00004196"/>
    </source>
</evidence>
<evidence type="ECO:0000313" key="7">
    <source>
        <dbReference type="EMBL" id="SVA13506.1"/>
    </source>
</evidence>
<dbReference type="GO" id="GO:0015036">
    <property type="term" value="F:disulfide oxidoreductase activity"/>
    <property type="evidence" value="ECO:0007669"/>
    <property type="project" value="InterPro"/>
</dbReference>
<proteinExistence type="inferred from homology"/>
<accession>A0A381TBH9</accession>
<dbReference type="Gene3D" id="3.40.30.10">
    <property type="entry name" value="Glutaredoxin"/>
    <property type="match status" value="1"/>
</dbReference>
<evidence type="ECO:0000259" key="6">
    <source>
        <dbReference type="PROSITE" id="PS51352"/>
    </source>
</evidence>
<keyword evidence="5" id="KW-0676">Redox-active center</keyword>
<dbReference type="GO" id="GO:0017004">
    <property type="term" value="P:cytochrome complex assembly"/>
    <property type="evidence" value="ECO:0007669"/>
    <property type="project" value="UniProtKB-KW"/>
</dbReference>
<sequence length="164" mass="18243">MILGVLAIFFARGLTLNPGYVPSPLIGKEVPGFKLPQLKDPSLTLGSEDMLGRLSLLNVWATWCVGCRQDHQYLNELAQNNTIPIYGLNWKDDRATAVNWLNTLGDPYIASAFDGDGRVAIDWGVYGAPETFLIGQDGSVIYKHIAPLTNEIWEMEFLPLIQKH</sequence>
<dbReference type="InterPro" id="IPR036249">
    <property type="entry name" value="Thioredoxin-like_sf"/>
</dbReference>
<dbReference type="GO" id="GO:0030288">
    <property type="term" value="C:outer membrane-bounded periplasmic space"/>
    <property type="evidence" value="ECO:0007669"/>
    <property type="project" value="InterPro"/>
</dbReference>
<dbReference type="InterPro" id="IPR050553">
    <property type="entry name" value="Thioredoxin_ResA/DsbE_sf"/>
</dbReference>
<keyword evidence="4" id="KW-1015">Disulfide bond</keyword>
<evidence type="ECO:0000256" key="3">
    <source>
        <dbReference type="ARBA" id="ARBA00022748"/>
    </source>
</evidence>
<name>A0A381TBH9_9ZZZZ</name>
<dbReference type="NCBIfam" id="TIGR00385">
    <property type="entry name" value="dsbE"/>
    <property type="match status" value="1"/>
</dbReference>
<gene>
    <name evidence="7" type="ORF">METZ01_LOCUS66360</name>
</gene>
<dbReference type="AlphaFoldDB" id="A0A381TBH9"/>
<dbReference type="InterPro" id="IPR004799">
    <property type="entry name" value="Periplasmic_diS_OxRdtase_DsbE"/>
</dbReference>
<dbReference type="PROSITE" id="PS51352">
    <property type="entry name" value="THIOREDOXIN_2"/>
    <property type="match status" value="1"/>
</dbReference>
<evidence type="ECO:0000256" key="2">
    <source>
        <dbReference type="ARBA" id="ARBA00007758"/>
    </source>
</evidence>
<protein>
    <recommendedName>
        <fullName evidence="6">Thioredoxin domain-containing protein</fullName>
    </recommendedName>
</protein>
<dbReference type="PANTHER" id="PTHR42852:SF6">
    <property type="entry name" value="THIOL:DISULFIDE INTERCHANGE PROTEIN DSBE"/>
    <property type="match status" value="1"/>
</dbReference>
<dbReference type="PANTHER" id="PTHR42852">
    <property type="entry name" value="THIOL:DISULFIDE INTERCHANGE PROTEIN DSBE"/>
    <property type="match status" value="1"/>
</dbReference>
<dbReference type="InterPro" id="IPR013766">
    <property type="entry name" value="Thioredoxin_domain"/>
</dbReference>
<comment type="subcellular location">
    <subcellularLocation>
        <location evidence="1">Cell envelope</location>
    </subcellularLocation>
</comment>
<reference evidence="7" key="1">
    <citation type="submission" date="2018-05" db="EMBL/GenBank/DDBJ databases">
        <authorList>
            <person name="Lanie J.A."/>
            <person name="Ng W.-L."/>
            <person name="Kazmierczak K.M."/>
            <person name="Andrzejewski T.M."/>
            <person name="Davidsen T.M."/>
            <person name="Wayne K.J."/>
            <person name="Tettelin H."/>
            <person name="Glass J.I."/>
            <person name="Rusch D."/>
            <person name="Podicherti R."/>
            <person name="Tsui H.-C.T."/>
            <person name="Winkler M.E."/>
        </authorList>
    </citation>
    <scope>NUCLEOTIDE SEQUENCE</scope>
</reference>
<dbReference type="EMBL" id="UINC01004328">
    <property type="protein sequence ID" value="SVA13506.1"/>
    <property type="molecule type" value="Genomic_DNA"/>
</dbReference>
<dbReference type="SUPFAM" id="SSF52833">
    <property type="entry name" value="Thioredoxin-like"/>
    <property type="match status" value="1"/>
</dbReference>
<dbReference type="CDD" id="cd03010">
    <property type="entry name" value="TlpA_like_DsbE"/>
    <property type="match status" value="1"/>
</dbReference>
<dbReference type="InterPro" id="IPR013740">
    <property type="entry name" value="Redoxin"/>
</dbReference>
<evidence type="ECO:0000256" key="4">
    <source>
        <dbReference type="ARBA" id="ARBA00023157"/>
    </source>
</evidence>
<keyword evidence="3" id="KW-0201">Cytochrome c-type biogenesis</keyword>
<organism evidence="7">
    <name type="scientific">marine metagenome</name>
    <dbReference type="NCBI Taxonomy" id="408172"/>
    <lineage>
        <taxon>unclassified sequences</taxon>
        <taxon>metagenomes</taxon>
        <taxon>ecological metagenomes</taxon>
    </lineage>
</organism>
<feature type="domain" description="Thioredoxin" evidence="6">
    <location>
        <begin position="24"/>
        <end position="164"/>
    </location>
</feature>
<dbReference type="Pfam" id="PF08534">
    <property type="entry name" value="Redoxin"/>
    <property type="match status" value="1"/>
</dbReference>